<keyword evidence="8" id="KW-1185">Reference proteome</keyword>
<dbReference type="OrthoDB" id="291268at2759"/>
<keyword evidence="3 5" id="KW-1133">Transmembrane helix</keyword>
<evidence type="ECO:0000313" key="8">
    <source>
        <dbReference type="Proteomes" id="UP000039865"/>
    </source>
</evidence>
<evidence type="ECO:0000256" key="3">
    <source>
        <dbReference type="ARBA" id="ARBA00022989"/>
    </source>
</evidence>
<keyword evidence="2 5" id="KW-0812">Transmembrane</keyword>
<reference evidence="7 8" key="1">
    <citation type="submission" date="2014-06" db="EMBL/GenBank/DDBJ databases">
        <authorList>
            <person name="Swart Estienne"/>
        </authorList>
    </citation>
    <scope>NUCLEOTIDE SEQUENCE [LARGE SCALE GENOMIC DNA]</scope>
    <source>
        <strain evidence="7 8">130c</strain>
    </source>
</reference>
<sequence>MENSQEIDSCTIIEDFEQKKLLNDSIVHENYDTESELDSENKSKVIDVDKAFEKVGGFGRYQLYSLIFGVCLISNNCFLLYNISYFEQYPNFKCFNNETQAWNACTRQEACSLAKKDWQPDYSSQNSIHNWVEQLELYCNSESQIGFLGSLFFAGLLTSMFLVIPFSDKYGRKPLLYLNAFAGTIIQGAFLIANELSTFYFLMFLMGIVGAINPCVGYVYIMEIVMKKHQTISVTIAQVGEGLAAICGPLYFMYIGNRWEPMIYIGTIISLISSVMVLWIKESPRYLASKGQFLDAKAIILEIADFNKISIQSNDNFEIEEPTSAISSDKNIELILKSYIGYPSFVKNMIIMAILWTTVSFNFFLMNFYLSNIEGDINMNNLLQSLGMILSYGVSAPIINRMGVKPSFVIFFLLCCLSSILYITVPVKSAVFVSILVFIGRLGICPAYTLTFICSNMLFPAEIKSTLISICNIFARAITMGAPLN</sequence>
<keyword evidence="4 5" id="KW-0472">Membrane</keyword>
<feature type="transmembrane region" description="Helical" evidence="5">
    <location>
        <begin position="199"/>
        <end position="221"/>
    </location>
</feature>
<dbReference type="Proteomes" id="UP000039865">
    <property type="component" value="Unassembled WGS sequence"/>
</dbReference>
<evidence type="ECO:0000313" key="7">
    <source>
        <dbReference type="EMBL" id="CDW84962.1"/>
    </source>
</evidence>
<evidence type="ECO:0000256" key="5">
    <source>
        <dbReference type="SAM" id="Phobius"/>
    </source>
</evidence>
<dbReference type="SUPFAM" id="SSF103473">
    <property type="entry name" value="MFS general substrate transporter"/>
    <property type="match status" value="1"/>
</dbReference>
<dbReference type="AlphaFoldDB" id="A0A078AUP5"/>
<dbReference type="InterPro" id="IPR020846">
    <property type="entry name" value="MFS_dom"/>
</dbReference>
<feature type="transmembrane region" description="Helical" evidence="5">
    <location>
        <begin position="431"/>
        <end position="454"/>
    </location>
</feature>
<gene>
    <name evidence="7" type="primary">Contig3480.g3720</name>
    <name evidence="7" type="ORF">STYLEM_14031</name>
</gene>
<dbReference type="EMBL" id="CCKQ01013311">
    <property type="protein sequence ID" value="CDW84962.1"/>
    <property type="molecule type" value="Genomic_DNA"/>
</dbReference>
<feature type="transmembrane region" description="Helical" evidence="5">
    <location>
        <begin position="261"/>
        <end position="280"/>
    </location>
</feature>
<dbReference type="GO" id="GO:0016020">
    <property type="term" value="C:membrane"/>
    <property type="evidence" value="ECO:0007669"/>
    <property type="project" value="UniProtKB-SubCell"/>
</dbReference>
<dbReference type="InterPro" id="IPR036259">
    <property type="entry name" value="MFS_trans_sf"/>
</dbReference>
<dbReference type="PANTHER" id="PTHR24064">
    <property type="entry name" value="SOLUTE CARRIER FAMILY 22 MEMBER"/>
    <property type="match status" value="1"/>
</dbReference>
<feature type="transmembrane region" description="Helical" evidence="5">
    <location>
        <begin position="176"/>
        <end position="193"/>
    </location>
</feature>
<dbReference type="InterPro" id="IPR005829">
    <property type="entry name" value="Sugar_transporter_CS"/>
</dbReference>
<dbReference type="PROSITE" id="PS00216">
    <property type="entry name" value="SUGAR_TRANSPORT_1"/>
    <property type="match status" value="1"/>
</dbReference>
<feature type="transmembrane region" description="Helical" evidence="5">
    <location>
        <begin position="407"/>
        <end position="425"/>
    </location>
</feature>
<evidence type="ECO:0000256" key="2">
    <source>
        <dbReference type="ARBA" id="ARBA00022692"/>
    </source>
</evidence>
<feature type="transmembrane region" description="Helical" evidence="5">
    <location>
        <begin position="349"/>
        <end position="370"/>
    </location>
</feature>
<dbReference type="Pfam" id="PF07690">
    <property type="entry name" value="MFS_1"/>
    <property type="match status" value="1"/>
</dbReference>
<proteinExistence type="predicted"/>
<dbReference type="InterPro" id="IPR011701">
    <property type="entry name" value="MFS"/>
</dbReference>
<feature type="domain" description="Major facilitator superfamily (MFS) profile" evidence="6">
    <location>
        <begin position="62"/>
        <end position="485"/>
    </location>
</feature>
<evidence type="ECO:0000259" key="6">
    <source>
        <dbReference type="PROSITE" id="PS50850"/>
    </source>
</evidence>
<organism evidence="7 8">
    <name type="scientific">Stylonychia lemnae</name>
    <name type="common">Ciliate</name>
    <dbReference type="NCBI Taxonomy" id="5949"/>
    <lineage>
        <taxon>Eukaryota</taxon>
        <taxon>Sar</taxon>
        <taxon>Alveolata</taxon>
        <taxon>Ciliophora</taxon>
        <taxon>Intramacronucleata</taxon>
        <taxon>Spirotrichea</taxon>
        <taxon>Stichotrichia</taxon>
        <taxon>Sporadotrichida</taxon>
        <taxon>Oxytrichidae</taxon>
        <taxon>Stylonychinae</taxon>
        <taxon>Stylonychia</taxon>
    </lineage>
</organism>
<dbReference type="PROSITE" id="PS50850">
    <property type="entry name" value="MFS"/>
    <property type="match status" value="1"/>
</dbReference>
<dbReference type="GO" id="GO:0022857">
    <property type="term" value="F:transmembrane transporter activity"/>
    <property type="evidence" value="ECO:0007669"/>
    <property type="project" value="InterPro"/>
</dbReference>
<protein>
    <submittedName>
        <fullName evidence="7">Solute carrier family member 5</fullName>
    </submittedName>
</protein>
<evidence type="ECO:0000256" key="4">
    <source>
        <dbReference type="ARBA" id="ARBA00023136"/>
    </source>
</evidence>
<comment type="subcellular location">
    <subcellularLocation>
        <location evidence="1">Membrane</location>
        <topology evidence="1">Multi-pass membrane protein</topology>
    </subcellularLocation>
</comment>
<dbReference type="InParanoid" id="A0A078AUP5"/>
<dbReference type="Gene3D" id="1.20.1250.20">
    <property type="entry name" value="MFS general substrate transporter like domains"/>
    <property type="match status" value="1"/>
</dbReference>
<feature type="transmembrane region" description="Helical" evidence="5">
    <location>
        <begin position="145"/>
        <end position="164"/>
    </location>
</feature>
<evidence type="ECO:0000256" key="1">
    <source>
        <dbReference type="ARBA" id="ARBA00004141"/>
    </source>
</evidence>
<accession>A0A078AUP5</accession>
<feature type="transmembrane region" description="Helical" evidence="5">
    <location>
        <begin position="63"/>
        <end position="83"/>
    </location>
</feature>
<name>A0A078AUP5_STYLE</name>